<dbReference type="GO" id="GO:0006099">
    <property type="term" value="P:tricarboxylic acid cycle"/>
    <property type="evidence" value="ECO:0007669"/>
    <property type="project" value="UniProtKB-UniRule"/>
</dbReference>
<feature type="transmembrane region" description="Helical" evidence="8">
    <location>
        <begin position="92"/>
        <end position="113"/>
    </location>
</feature>
<dbReference type="OrthoDB" id="5612767at2"/>
<keyword evidence="7" id="KW-0349">Heme</keyword>
<evidence type="ECO:0000256" key="6">
    <source>
        <dbReference type="PIRSR" id="PIRSR000169-1"/>
    </source>
</evidence>
<feature type="binding site" description="axial binding residue" evidence="7">
    <location>
        <position position="71"/>
    </location>
    <ligand>
        <name>heme</name>
        <dbReference type="ChEBI" id="CHEBI:30413"/>
        <note>ligand shared with second transmembrane subunit</note>
    </ligand>
    <ligandPart>
        <name>Fe</name>
        <dbReference type="ChEBI" id="CHEBI:18248"/>
    </ligandPart>
</feature>
<sequence length="115" mass="12717">MVLNQATLKRDGVQDFVSLRTTALIISAYAIFIIGYFLATPEVTFEAWTGLFSNLAMKGFTLITLVCVMVHTRIGLWQVLTDYVKCAKLRAVLGFILNLMAVAYVAIGLIVLWGV</sequence>
<dbReference type="GO" id="GO:0046872">
    <property type="term" value="F:metal ion binding"/>
    <property type="evidence" value="ECO:0007669"/>
    <property type="project" value="UniProtKB-KW"/>
</dbReference>
<reference evidence="11 12" key="1">
    <citation type="submission" date="2014-04" db="EMBL/GenBank/DDBJ databases">
        <title>Pseudoalteromonas galatheae sp. nov., isolated from a deep-sea polychaete near Canal Concepcion, Chile.</title>
        <authorList>
            <person name="Machado H.R."/>
            <person name="Gram L."/>
            <person name="Vynne N.G."/>
        </authorList>
    </citation>
    <scope>NUCLEOTIDE SEQUENCE [LARGE SCALE GENOMIC DNA]</scope>
    <source>
        <strain evidence="11 12">KMM216</strain>
    </source>
</reference>
<dbReference type="AlphaFoldDB" id="A0A063KWT8"/>
<dbReference type="GO" id="GO:0016491">
    <property type="term" value="F:oxidoreductase activity"/>
    <property type="evidence" value="ECO:0007669"/>
    <property type="project" value="UniProtKB-KW"/>
</dbReference>
<evidence type="ECO:0000256" key="5">
    <source>
        <dbReference type="PIRNR" id="PIRNR000169"/>
    </source>
</evidence>
<evidence type="ECO:0000313" key="12">
    <source>
        <dbReference type="Proteomes" id="UP000027154"/>
    </source>
</evidence>
<evidence type="ECO:0000256" key="7">
    <source>
        <dbReference type="PIRSR" id="PIRSR000169-2"/>
    </source>
</evidence>
<evidence type="ECO:0000313" key="9">
    <source>
        <dbReference type="EMBL" id="KAA1160705.1"/>
    </source>
</evidence>
<dbReference type="Proteomes" id="UP000324162">
    <property type="component" value="Unassembled WGS sequence"/>
</dbReference>
<dbReference type="EMBL" id="SEUJ01000058">
    <property type="protein sequence ID" value="KAA1161771.1"/>
    <property type="molecule type" value="Genomic_DNA"/>
</dbReference>
<keyword evidence="5" id="KW-0997">Cell inner membrane</keyword>
<feature type="binding site" evidence="6">
    <location>
        <position position="83"/>
    </location>
    <ligand>
        <name>a ubiquinone</name>
        <dbReference type="ChEBI" id="CHEBI:16389"/>
    </ligand>
</feature>
<comment type="pathway">
    <text evidence="5">Carbohydrate metabolism; tricarboxylic acid cycle.</text>
</comment>
<reference evidence="13 14" key="2">
    <citation type="submission" date="2019-01" db="EMBL/GenBank/DDBJ databases">
        <title>Genome sequences of marine Pseudoalteromonas species.</title>
        <authorList>
            <person name="Boraston A.B."/>
            <person name="Hehemann J.-H."/>
            <person name="Vickers C.J."/>
            <person name="Salama-Alber O."/>
            <person name="Abe K."/>
            <person name="Hettle A.J."/>
        </authorList>
    </citation>
    <scope>NUCLEOTIDE SEQUENCE [LARGE SCALE GENOMIC DNA]</scope>
    <source>
        <strain evidence="9 14">PS42</strain>
        <strain evidence="10 13">PS47</strain>
    </source>
</reference>
<comment type="cofactor">
    <cofactor evidence="7">
        <name>heme</name>
        <dbReference type="ChEBI" id="CHEBI:30413"/>
    </cofactor>
    <text evidence="7">The heme is bound between the two transmembrane subunits.</text>
</comment>
<dbReference type="PANTHER" id="PTHR38689:SF1">
    <property type="entry name" value="SUCCINATE DEHYDROGENASE HYDROPHOBIC MEMBRANE ANCHOR SUBUNIT"/>
    <property type="match status" value="1"/>
</dbReference>
<dbReference type="RefSeq" id="WP_007375749.1">
    <property type="nucleotide sequence ID" value="NZ_JBBMQV010000016.1"/>
</dbReference>
<feature type="transmembrane region" description="Helical" evidence="8">
    <location>
        <begin position="21"/>
        <end position="39"/>
    </location>
</feature>
<evidence type="ECO:0000313" key="13">
    <source>
        <dbReference type="Proteomes" id="UP000322915"/>
    </source>
</evidence>
<keyword evidence="5" id="KW-0813">Transport</keyword>
<dbReference type="InterPro" id="IPR034804">
    <property type="entry name" value="SQR/QFR_C/D"/>
</dbReference>
<gene>
    <name evidence="11" type="primary">sdhD</name>
    <name evidence="11" type="ORF">DC53_01315</name>
    <name evidence="9" type="ORF">EU508_09640</name>
    <name evidence="10" type="ORF">EU509_04880</name>
</gene>
<evidence type="ECO:0000313" key="11">
    <source>
        <dbReference type="EMBL" id="KDC53305.1"/>
    </source>
</evidence>
<keyword evidence="13" id="KW-1185">Reference proteome</keyword>
<dbReference type="InterPro" id="IPR014312">
    <property type="entry name" value="Succ_DH_anchor"/>
</dbReference>
<dbReference type="NCBIfam" id="TIGR02968">
    <property type="entry name" value="succ_dehyd_anc"/>
    <property type="match status" value="1"/>
</dbReference>
<comment type="caution">
    <text evidence="11">The sequence shown here is derived from an EMBL/GenBank/DDBJ whole genome shotgun (WGS) entry which is preliminary data.</text>
</comment>
<evidence type="ECO:0000256" key="2">
    <source>
        <dbReference type="ARBA" id="ARBA00004141"/>
    </source>
</evidence>
<keyword evidence="7" id="KW-0408">Iron</keyword>
<dbReference type="Proteomes" id="UP000027154">
    <property type="component" value="Unassembled WGS sequence"/>
</dbReference>
<protein>
    <recommendedName>
        <fullName evidence="5">Succinate dehydrogenase hydrophobic membrane anchor subunit</fullName>
    </recommendedName>
</protein>
<dbReference type="GO" id="GO:0009055">
    <property type="term" value="F:electron transfer activity"/>
    <property type="evidence" value="ECO:0007669"/>
    <property type="project" value="TreeGrafter"/>
</dbReference>
<evidence type="ECO:0000313" key="14">
    <source>
        <dbReference type="Proteomes" id="UP000324162"/>
    </source>
</evidence>
<keyword evidence="11" id="KW-0560">Oxidoreductase</keyword>
<evidence type="ECO:0000256" key="3">
    <source>
        <dbReference type="ARBA" id="ARBA00022692"/>
    </source>
</evidence>
<dbReference type="Gene3D" id="1.20.1300.10">
    <property type="entry name" value="Fumarate reductase/succinate dehydrogenase, transmembrane subunit"/>
    <property type="match status" value="1"/>
</dbReference>
<dbReference type="GO" id="GO:0005886">
    <property type="term" value="C:plasma membrane"/>
    <property type="evidence" value="ECO:0007669"/>
    <property type="project" value="UniProtKB-SubCell"/>
</dbReference>
<keyword evidence="5" id="KW-0816">Tricarboxylic acid cycle</keyword>
<evidence type="ECO:0000256" key="8">
    <source>
        <dbReference type="SAM" id="Phobius"/>
    </source>
</evidence>
<comment type="function">
    <text evidence="1 5">Membrane-anchoring subunit of succinate dehydrogenase (SDH).</text>
</comment>
<dbReference type="Proteomes" id="UP000322915">
    <property type="component" value="Unassembled WGS sequence"/>
</dbReference>
<keyword evidence="7" id="KW-0479">Metal-binding</keyword>
<keyword evidence="3 8" id="KW-0812">Transmembrane</keyword>
<evidence type="ECO:0000256" key="1">
    <source>
        <dbReference type="ARBA" id="ARBA00004050"/>
    </source>
</evidence>
<proteinExistence type="predicted"/>
<comment type="subcellular location">
    <subcellularLocation>
        <location evidence="5">Cell inner membrane</location>
        <topology evidence="5">Multi-pass membrane protein</topology>
    </subcellularLocation>
    <subcellularLocation>
        <location evidence="2">Membrane</location>
        <topology evidence="2">Multi-pass membrane protein</topology>
    </subcellularLocation>
</comment>
<dbReference type="SUPFAM" id="SSF81343">
    <property type="entry name" value="Fumarate reductase respiratory complex transmembrane subunits"/>
    <property type="match status" value="1"/>
</dbReference>
<accession>A0A063KWT8</accession>
<feature type="transmembrane region" description="Helical" evidence="8">
    <location>
        <begin position="59"/>
        <end position="80"/>
    </location>
</feature>
<dbReference type="CDD" id="cd03494">
    <property type="entry name" value="SQR_TypeC_SdhD"/>
    <property type="match status" value="1"/>
</dbReference>
<dbReference type="EMBL" id="JJNZ01000004">
    <property type="protein sequence ID" value="KDC53305.1"/>
    <property type="molecule type" value="Genomic_DNA"/>
</dbReference>
<keyword evidence="5" id="KW-0249">Electron transport</keyword>
<keyword evidence="4 8" id="KW-1133">Transmembrane helix</keyword>
<keyword evidence="5" id="KW-1003">Cell membrane</keyword>
<name>A0A063KWT8_9GAMM</name>
<evidence type="ECO:0000256" key="4">
    <source>
        <dbReference type="ARBA" id="ARBA00022989"/>
    </source>
</evidence>
<dbReference type="GO" id="GO:0020037">
    <property type="term" value="F:heme binding"/>
    <property type="evidence" value="ECO:0007669"/>
    <property type="project" value="InterPro"/>
</dbReference>
<keyword evidence="5 8" id="KW-0472">Membrane</keyword>
<evidence type="ECO:0000313" key="10">
    <source>
        <dbReference type="EMBL" id="KAA1161771.1"/>
    </source>
</evidence>
<dbReference type="PANTHER" id="PTHR38689">
    <property type="entry name" value="SUCCINATE DEHYDROGENASE HYDROPHOBIC MEMBRANE ANCHOR SUBUNIT"/>
    <property type="match status" value="1"/>
</dbReference>
<dbReference type="EMBL" id="SEUK01000048">
    <property type="protein sequence ID" value="KAA1160705.1"/>
    <property type="molecule type" value="Genomic_DNA"/>
</dbReference>
<dbReference type="PIRSF" id="PIRSF000169">
    <property type="entry name" value="SDH_D"/>
    <property type="match status" value="1"/>
</dbReference>
<dbReference type="GO" id="GO:0017004">
    <property type="term" value="P:cytochrome complex assembly"/>
    <property type="evidence" value="ECO:0007669"/>
    <property type="project" value="TreeGrafter"/>
</dbReference>
<organism evidence="11 12">
    <name type="scientific">Pseudoalteromonas fuliginea</name>
    <dbReference type="NCBI Taxonomy" id="1872678"/>
    <lineage>
        <taxon>Bacteria</taxon>
        <taxon>Pseudomonadati</taxon>
        <taxon>Pseudomonadota</taxon>
        <taxon>Gammaproteobacteria</taxon>
        <taxon>Alteromonadales</taxon>
        <taxon>Pseudoalteromonadaceae</taxon>
        <taxon>Pseudoalteromonas</taxon>
    </lineage>
</organism>